<name>A0A6C0DC64_9ZZZZ</name>
<accession>A0A6C0DC64</accession>
<protein>
    <submittedName>
        <fullName evidence="1">Uncharacterized protein</fullName>
    </submittedName>
</protein>
<organism evidence="1">
    <name type="scientific">viral metagenome</name>
    <dbReference type="NCBI Taxonomy" id="1070528"/>
    <lineage>
        <taxon>unclassified sequences</taxon>
        <taxon>metagenomes</taxon>
        <taxon>organismal metagenomes</taxon>
    </lineage>
</organism>
<proteinExistence type="predicted"/>
<sequence length="79" mass="9375">MNLPKDRNNQSLTIGRNYNIGTFDNVKYIGFENKNILLLKFNWNNGSEIILIKRIYEITREEISQTENDDTDDEYVDDE</sequence>
<reference evidence="1" key="1">
    <citation type="journal article" date="2020" name="Nature">
        <title>Giant virus diversity and host interactions through global metagenomics.</title>
        <authorList>
            <person name="Schulz F."/>
            <person name="Roux S."/>
            <person name="Paez-Espino D."/>
            <person name="Jungbluth S."/>
            <person name="Walsh D.A."/>
            <person name="Denef V.J."/>
            <person name="McMahon K.D."/>
            <person name="Konstantinidis K.T."/>
            <person name="Eloe-Fadrosh E.A."/>
            <person name="Kyrpides N.C."/>
            <person name="Woyke T."/>
        </authorList>
    </citation>
    <scope>NUCLEOTIDE SEQUENCE</scope>
    <source>
        <strain evidence="1">GVMAG-M-3300023174-134</strain>
    </source>
</reference>
<dbReference type="EMBL" id="MN739578">
    <property type="protein sequence ID" value="QHT13971.1"/>
    <property type="molecule type" value="Genomic_DNA"/>
</dbReference>
<dbReference type="AlphaFoldDB" id="A0A6C0DC64"/>
<evidence type="ECO:0000313" key="1">
    <source>
        <dbReference type="EMBL" id="QHT13971.1"/>
    </source>
</evidence>